<dbReference type="EMBL" id="FNVO01000002">
    <property type="protein sequence ID" value="SEF91241.1"/>
    <property type="molecule type" value="Genomic_DNA"/>
</dbReference>
<protein>
    <submittedName>
        <fullName evidence="4">L-amino acid N-acyltransferase YncA</fullName>
    </submittedName>
</protein>
<dbReference type="InterPro" id="IPR050832">
    <property type="entry name" value="Bact_Acetyltransf"/>
</dbReference>
<evidence type="ECO:0000313" key="5">
    <source>
        <dbReference type="Proteomes" id="UP000236723"/>
    </source>
</evidence>
<evidence type="ECO:0000256" key="2">
    <source>
        <dbReference type="ARBA" id="ARBA00023315"/>
    </source>
</evidence>
<accession>A0A1H5VWL1</accession>
<proteinExistence type="predicted"/>
<dbReference type="RefSeq" id="WP_103936726.1">
    <property type="nucleotide sequence ID" value="NZ_FNVO01000002.1"/>
</dbReference>
<reference evidence="5" key="1">
    <citation type="submission" date="2016-10" db="EMBL/GenBank/DDBJ databases">
        <authorList>
            <person name="Varghese N."/>
            <person name="Submissions S."/>
        </authorList>
    </citation>
    <scope>NUCLEOTIDE SEQUENCE [LARGE SCALE GENOMIC DNA]</scope>
    <source>
        <strain evidence="5">DSM 43163</strain>
    </source>
</reference>
<evidence type="ECO:0000259" key="3">
    <source>
        <dbReference type="PROSITE" id="PS51186"/>
    </source>
</evidence>
<dbReference type="Proteomes" id="UP000236723">
    <property type="component" value="Unassembled WGS sequence"/>
</dbReference>
<gene>
    <name evidence="4" type="ORF">SAMN04489712_102478</name>
</gene>
<dbReference type="OrthoDB" id="9802340at2"/>
<dbReference type="PROSITE" id="PS51186">
    <property type="entry name" value="GNAT"/>
    <property type="match status" value="1"/>
</dbReference>
<dbReference type="SUPFAM" id="SSF55729">
    <property type="entry name" value="Acyl-CoA N-acyltransferases (Nat)"/>
    <property type="match status" value="1"/>
</dbReference>
<dbReference type="Pfam" id="PF00583">
    <property type="entry name" value="Acetyltransf_1"/>
    <property type="match status" value="1"/>
</dbReference>
<dbReference type="CDD" id="cd04301">
    <property type="entry name" value="NAT_SF"/>
    <property type="match status" value="1"/>
</dbReference>
<evidence type="ECO:0000313" key="4">
    <source>
        <dbReference type="EMBL" id="SEF91241.1"/>
    </source>
</evidence>
<dbReference type="Gene3D" id="3.40.630.30">
    <property type="match status" value="1"/>
</dbReference>
<name>A0A1H5VWL1_9ACTN</name>
<dbReference type="AlphaFoldDB" id="A0A1H5VWL1"/>
<keyword evidence="1 4" id="KW-0808">Transferase</keyword>
<evidence type="ECO:0000256" key="1">
    <source>
        <dbReference type="ARBA" id="ARBA00022679"/>
    </source>
</evidence>
<dbReference type="InterPro" id="IPR016181">
    <property type="entry name" value="Acyl_CoA_acyltransferase"/>
</dbReference>
<dbReference type="PANTHER" id="PTHR43877">
    <property type="entry name" value="AMINOALKYLPHOSPHONATE N-ACETYLTRANSFERASE-RELATED-RELATED"/>
    <property type="match status" value="1"/>
</dbReference>
<feature type="domain" description="N-acetyltransferase" evidence="3">
    <location>
        <begin position="3"/>
        <end position="161"/>
    </location>
</feature>
<dbReference type="GO" id="GO:0016747">
    <property type="term" value="F:acyltransferase activity, transferring groups other than amino-acyl groups"/>
    <property type="evidence" value="ECO:0007669"/>
    <property type="project" value="InterPro"/>
</dbReference>
<keyword evidence="5" id="KW-1185">Reference proteome</keyword>
<sequence>MDVEIRDAVWADAAMVAELDRRTWSPDSAVMPRPGPDDMSFDAAHPPEDYMVAVLEDRIVGYVRLVQPVRLPSGAHVRQIQGLAVDPAEQGRGLGRVLLDAACERARQQGARRITLRVLSTNPRAIRLYERAGFTVEGVLPGEFHIEDRYVDDVLMGRSLL</sequence>
<keyword evidence="2 4" id="KW-0012">Acyltransferase</keyword>
<dbReference type="InterPro" id="IPR000182">
    <property type="entry name" value="GNAT_dom"/>
</dbReference>
<organism evidence="4 5">
    <name type="scientific">Thermomonospora echinospora</name>
    <dbReference type="NCBI Taxonomy" id="1992"/>
    <lineage>
        <taxon>Bacteria</taxon>
        <taxon>Bacillati</taxon>
        <taxon>Actinomycetota</taxon>
        <taxon>Actinomycetes</taxon>
        <taxon>Streptosporangiales</taxon>
        <taxon>Thermomonosporaceae</taxon>
        <taxon>Thermomonospora</taxon>
    </lineage>
</organism>